<feature type="region of interest" description="Disordered" evidence="1">
    <location>
        <begin position="82"/>
        <end position="103"/>
    </location>
</feature>
<dbReference type="EMBL" id="JAWWNJ010000171">
    <property type="protein sequence ID" value="KAK6977160.1"/>
    <property type="molecule type" value="Genomic_DNA"/>
</dbReference>
<keyword evidence="3" id="KW-1185">Reference proteome</keyword>
<name>A0AAV9ZB83_9AGAR</name>
<sequence length="233" mass="24968">MVYRRSPPTHLPHPLVSVRGIGWIPHIAVCVQHRASSARARIPSSIPNGIVIATSGAMAESSAHDLAPRSLAPLSSLSQTLPLSLSSRQPRTEPRPQAVGDVDPPLRRTLFSVGLSPVDSSGSDGLLTETVLYLSLSRLGDARRLDDGVSRLGAEPYTGRLHFSGSPYLHPSTLAALPLVSVDHPRTSAFWRIEGACVSSRRLAHRGAATRDVWSGGQGSVVKLSGVVRRHRR</sequence>
<dbReference type="AlphaFoldDB" id="A0AAV9ZB83"/>
<evidence type="ECO:0000256" key="1">
    <source>
        <dbReference type="SAM" id="MobiDB-lite"/>
    </source>
</evidence>
<accession>A0AAV9ZB83</accession>
<protein>
    <submittedName>
        <fullName evidence="2">Uncharacterized protein</fullName>
    </submittedName>
</protein>
<evidence type="ECO:0000313" key="3">
    <source>
        <dbReference type="Proteomes" id="UP001362999"/>
    </source>
</evidence>
<dbReference type="Proteomes" id="UP001362999">
    <property type="component" value="Unassembled WGS sequence"/>
</dbReference>
<comment type="caution">
    <text evidence="2">The sequence shown here is derived from an EMBL/GenBank/DDBJ whole genome shotgun (WGS) entry which is preliminary data.</text>
</comment>
<reference evidence="2 3" key="1">
    <citation type="journal article" date="2024" name="J Genomics">
        <title>Draft genome sequencing and assembly of Favolaschia claudopus CIRM-BRFM 2984 isolated from oak limbs.</title>
        <authorList>
            <person name="Navarro D."/>
            <person name="Drula E."/>
            <person name="Chaduli D."/>
            <person name="Cazenave R."/>
            <person name="Ahrendt S."/>
            <person name="Wang J."/>
            <person name="Lipzen A."/>
            <person name="Daum C."/>
            <person name="Barry K."/>
            <person name="Grigoriev I.V."/>
            <person name="Favel A."/>
            <person name="Rosso M.N."/>
            <person name="Martin F."/>
        </authorList>
    </citation>
    <scope>NUCLEOTIDE SEQUENCE [LARGE SCALE GENOMIC DNA]</scope>
    <source>
        <strain evidence="2 3">CIRM-BRFM 2984</strain>
    </source>
</reference>
<evidence type="ECO:0000313" key="2">
    <source>
        <dbReference type="EMBL" id="KAK6977160.1"/>
    </source>
</evidence>
<organism evidence="2 3">
    <name type="scientific">Favolaschia claudopus</name>
    <dbReference type="NCBI Taxonomy" id="2862362"/>
    <lineage>
        <taxon>Eukaryota</taxon>
        <taxon>Fungi</taxon>
        <taxon>Dikarya</taxon>
        <taxon>Basidiomycota</taxon>
        <taxon>Agaricomycotina</taxon>
        <taxon>Agaricomycetes</taxon>
        <taxon>Agaricomycetidae</taxon>
        <taxon>Agaricales</taxon>
        <taxon>Marasmiineae</taxon>
        <taxon>Mycenaceae</taxon>
        <taxon>Favolaschia</taxon>
    </lineage>
</organism>
<gene>
    <name evidence="2" type="ORF">R3P38DRAFT_3237528</name>
</gene>
<proteinExistence type="predicted"/>